<feature type="transmembrane region" description="Helical" evidence="2">
    <location>
        <begin position="679"/>
        <end position="701"/>
    </location>
</feature>
<keyword evidence="4" id="KW-1185">Reference proteome</keyword>
<evidence type="ECO:0000313" key="4">
    <source>
        <dbReference type="Proteomes" id="UP000521943"/>
    </source>
</evidence>
<feature type="compositionally biased region" description="Polar residues" evidence="1">
    <location>
        <begin position="455"/>
        <end position="466"/>
    </location>
</feature>
<evidence type="ECO:0000256" key="1">
    <source>
        <dbReference type="SAM" id="MobiDB-lite"/>
    </source>
</evidence>
<gene>
    <name evidence="3" type="ORF">DFP72DRAFT_899842</name>
</gene>
<dbReference type="Proteomes" id="UP000521943">
    <property type="component" value="Unassembled WGS sequence"/>
</dbReference>
<keyword evidence="2" id="KW-0812">Transmembrane</keyword>
<keyword evidence="2" id="KW-0472">Membrane</keyword>
<proteinExistence type="predicted"/>
<sequence>MPMTLLLDVSRSSLLHASLANLTPELLALDAIITTPIRRRLPTELLLIVRGHLLLDLITSLVVESTKALASYEGSLISLLCTDCASYNTDIYGASVWEWPWDQFSGPCLCRGDIDEYMKLTKTFTDDISRLQCDADKGIYLRRIAPLFRRAESGEVFAKGELLQFSPQLLDAGFFLELYLSRQARRLARLAFKEDLKTCGRRSSSESSKFLSVRTIWDAAGLALKEKFGCEAIPLNRSYVTSSSESTPSSTNFRTPPVVLFARPIAAPSSLGEHGAEIIELDEGKLGSLREGASFPPKDSFFFKGPYPPITTSRGQRDRVYISLIPNGQPEDDSSSRHPGPSGSDDGVRRLQSSSEYGCDGSIGHSGETQAPSQSMPVDNVPGATVRATLETGNRTPATSSIKDPWLARTLLKRTQLGLGLDDDRPSDQDASSVPTRSSPSSPSPSFNDADLNLSEPSTSLLNKSPATKPYLPATPPLEASPHPSALCPNAAIPEIAANEPKEAPLNVVAGLASLRPQFPGEVAIGGAGVSIRRKRAGDVDDVVIGRTLRRAEATSSSTTTGARCPLQIRCRTWSRSPLSATGTAAVAALSSEPLSSVCASSSLSSTVSLPSVLQVSYSLIRAEPSRSSLNPTTPPTAPLRERCTSSSSPLQQGVGRWRGAPLFLTQGLRSALIMLESLLATCLCAPFSFVALALTVVCFYSRPRSLRML</sequence>
<feature type="compositionally biased region" description="Low complexity" evidence="1">
    <location>
        <begin position="432"/>
        <end position="446"/>
    </location>
</feature>
<feature type="compositionally biased region" description="Polar residues" evidence="1">
    <location>
        <begin position="367"/>
        <end position="377"/>
    </location>
</feature>
<dbReference type="EMBL" id="JACGCI010000035">
    <property type="protein sequence ID" value="KAF6754276.1"/>
    <property type="molecule type" value="Genomic_DNA"/>
</dbReference>
<feature type="region of interest" description="Disordered" evidence="1">
    <location>
        <begin position="626"/>
        <end position="653"/>
    </location>
</feature>
<keyword evidence="2" id="KW-1133">Transmembrane helix</keyword>
<evidence type="ECO:0000256" key="2">
    <source>
        <dbReference type="SAM" id="Phobius"/>
    </source>
</evidence>
<comment type="caution">
    <text evidence="3">The sequence shown here is derived from an EMBL/GenBank/DDBJ whole genome shotgun (WGS) entry which is preliminary data.</text>
</comment>
<feature type="region of interest" description="Disordered" evidence="1">
    <location>
        <begin position="325"/>
        <end position="381"/>
    </location>
</feature>
<reference evidence="3 4" key="1">
    <citation type="submission" date="2020-07" db="EMBL/GenBank/DDBJ databases">
        <title>Comparative genomics of pyrophilous fungi reveals a link between fire events and developmental genes.</title>
        <authorList>
            <consortium name="DOE Joint Genome Institute"/>
            <person name="Steindorff A.S."/>
            <person name="Carver A."/>
            <person name="Calhoun S."/>
            <person name="Stillman K."/>
            <person name="Liu H."/>
            <person name="Lipzen A."/>
            <person name="Pangilinan J."/>
            <person name="Labutti K."/>
            <person name="Bruns T.D."/>
            <person name="Grigoriev I.V."/>
        </authorList>
    </citation>
    <scope>NUCLEOTIDE SEQUENCE [LARGE SCALE GENOMIC DNA]</scope>
    <source>
        <strain evidence="3 4">CBS 144469</strain>
    </source>
</reference>
<dbReference type="OrthoDB" id="3249986at2759"/>
<evidence type="ECO:0000313" key="3">
    <source>
        <dbReference type="EMBL" id="KAF6754276.1"/>
    </source>
</evidence>
<dbReference type="AlphaFoldDB" id="A0A8H6HYS9"/>
<organism evidence="3 4">
    <name type="scientific">Ephemerocybe angulata</name>
    <dbReference type="NCBI Taxonomy" id="980116"/>
    <lineage>
        <taxon>Eukaryota</taxon>
        <taxon>Fungi</taxon>
        <taxon>Dikarya</taxon>
        <taxon>Basidiomycota</taxon>
        <taxon>Agaricomycotina</taxon>
        <taxon>Agaricomycetes</taxon>
        <taxon>Agaricomycetidae</taxon>
        <taxon>Agaricales</taxon>
        <taxon>Agaricineae</taxon>
        <taxon>Psathyrellaceae</taxon>
        <taxon>Ephemerocybe</taxon>
    </lineage>
</organism>
<feature type="region of interest" description="Disordered" evidence="1">
    <location>
        <begin position="418"/>
        <end position="483"/>
    </location>
</feature>
<protein>
    <submittedName>
        <fullName evidence="3">Uncharacterized protein</fullName>
    </submittedName>
</protein>
<accession>A0A8H6HYS9</accession>
<name>A0A8H6HYS9_9AGAR</name>